<accession>A0A4Y5T4U8</accession>
<feature type="region of interest" description="Disordered" evidence="1">
    <location>
        <begin position="111"/>
        <end position="198"/>
    </location>
</feature>
<feature type="compositionally biased region" description="Polar residues" evidence="1">
    <location>
        <begin position="145"/>
        <end position="154"/>
    </location>
</feature>
<sequence>MSTNNNANNFIQINGIMSQGYGFSPKAVMRDTRLTIEAKAIYAYMSSFAGAGLNSFPSVKLQLSELCISEKRYYKHRKLLEDLGYITIKQTRTKLESGKVVNDKNIYTLEQFPTPKPKEEIQKDKIKTNNKNNISENSQNDSAEKNSMNTSFSENSQNDSSQNDSVQNVGSNSNSINSNSINSNSINNNNNISSSSKEVDEEDKKQIIQLLQICQNNKFKLKKNDIKDLLTIYDFNKIAKAILTASATDTKIKNFKGYILATLNDMDKIKKVEFNINNKKTSPHANFTQRDQDYKKLEEQLLGWTE</sequence>
<geneLocation type="plasmid" evidence="2">
    <name>pCPT1</name>
</geneLocation>
<feature type="compositionally biased region" description="Basic and acidic residues" evidence="1">
    <location>
        <begin position="116"/>
        <end position="127"/>
    </location>
</feature>
<dbReference type="EMBL" id="MK285059">
    <property type="protein sequence ID" value="QDB01073.1"/>
    <property type="molecule type" value="Genomic_DNA"/>
</dbReference>
<protein>
    <recommendedName>
        <fullName evidence="3">Helix-turn-helix domain-containing protein</fullName>
    </recommendedName>
</protein>
<dbReference type="Pfam" id="PF13730">
    <property type="entry name" value="HTH_36"/>
    <property type="match status" value="1"/>
</dbReference>
<proteinExistence type="predicted"/>
<dbReference type="InterPro" id="IPR036388">
    <property type="entry name" value="WH-like_DNA-bd_sf"/>
</dbReference>
<reference evidence="2" key="1">
    <citation type="journal article" date="2019" name="Pathogens">
        <title>In silico Identification of Novel Toxin Homologs and Associated Mobile Genetic Elements in Clostridium perfringens.</title>
        <authorList>
            <person name="Lacey J.A."/>
            <person name="Johanesen P.A."/>
            <person name="Lyras D."/>
            <person name="Moore R.J."/>
        </authorList>
    </citation>
    <scope>NUCLEOTIDE SEQUENCE</scope>
    <source>
        <strain evidence="2">T1</strain>
        <plasmid evidence="2">pCPT1</plasmid>
    </source>
</reference>
<keyword evidence="2" id="KW-0614">Plasmid</keyword>
<organism evidence="2">
    <name type="scientific">Clostridium perfringens</name>
    <dbReference type="NCBI Taxonomy" id="1502"/>
    <lineage>
        <taxon>Bacteria</taxon>
        <taxon>Bacillati</taxon>
        <taxon>Bacillota</taxon>
        <taxon>Clostridia</taxon>
        <taxon>Eubacteriales</taxon>
        <taxon>Clostridiaceae</taxon>
        <taxon>Clostridium</taxon>
    </lineage>
</organism>
<feature type="compositionally biased region" description="Low complexity" evidence="1">
    <location>
        <begin position="155"/>
        <end position="196"/>
    </location>
</feature>
<feature type="compositionally biased region" description="Low complexity" evidence="1">
    <location>
        <begin position="129"/>
        <end position="141"/>
    </location>
</feature>
<evidence type="ECO:0000256" key="1">
    <source>
        <dbReference type="SAM" id="MobiDB-lite"/>
    </source>
</evidence>
<evidence type="ECO:0000313" key="2">
    <source>
        <dbReference type="EMBL" id="QDB01073.1"/>
    </source>
</evidence>
<dbReference type="AlphaFoldDB" id="A0A4Y5T4U8"/>
<evidence type="ECO:0008006" key="3">
    <source>
        <dbReference type="Google" id="ProtNLM"/>
    </source>
</evidence>
<name>A0A4Y5T4U8_CLOPF</name>
<dbReference type="Gene3D" id="1.10.10.10">
    <property type="entry name" value="Winged helix-like DNA-binding domain superfamily/Winged helix DNA-binding domain"/>
    <property type="match status" value="1"/>
</dbReference>